<dbReference type="OMA" id="DFMANMA"/>
<dbReference type="InterPro" id="IPR046836">
    <property type="entry name" value="RHS_C"/>
</dbReference>
<dbReference type="AlphaFoldDB" id="F9W396"/>
<gene>
    <name evidence="2" type="ORF">TCIL3000_0_25750</name>
</gene>
<feature type="domain" description="Retrotransposon hot spot protein,C-terminal" evidence="1">
    <location>
        <begin position="1"/>
        <end position="182"/>
    </location>
</feature>
<dbReference type="Pfam" id="PF07999">
    <property type="entry name" value="RHSP"/>
    <property type="match status" value="1"/>
</dbReference>
<dbReference type="Proteomes" id="UP000000702">
    <property type="component" value="Unassembled WGS sequence"/>
</dbReference>
<dbReference type="NCBIfam" id="TIGR01631">
    <property type="entry name" value="Trypano_RHS"/>
    <property type="match status" value="1"/>
</dbReference>
<accession>F9W396</accession>
<sequence length="389" mass="43885">MNCYEDVEFKAALAWERRQQVANNQIKLEDVNIENDWKALEKRIYMVGPLPRYVLGDGECFRRVIDANSALSRTLDEDVERYVKHLSNKAEWYVDDTTDNIVKLVRVWKTCPEEARNQAVCTYVRGRILEEVMTSFAKTKFRSNVLVSFKKRCLSGLEASGLQTFMIGSVVTEVVQHLKYLPREGETERSRSGVLCRPAARGRVPISPHHFSSADTPLEIVVGCLYKPVENNFPVVDGFFLVDAVGKGVSLPEGAEAPTQTVVLLEVTRVRNQRTSTCKVRRLRERLAASFSNWREMESRLSYEIIYVQQANSAAIATRQRCGRSGTVSDLASERFWGGVDQFRVKLDAPIAKLILQEIYDAKITEDVAAIVRDLRGVNITAVAGADTE</sequence>
<dbReference type="VEuPathDB" id="TriTrypDB:TcIL3000_0_25750"/>
<name>F9W396_TRYCI</name>
<evidence type="ECO:0000259" key="1">
    <source>
        <dbReference type="Pfam" id="PF07999"/>
    </source>
</evidence>
<comment type="caution">
    <text evidence="2">The sequence shown here is derived from an EMBL/GenBank/DDBJ whole genome shotgun (WGS) entry which is preliminary data.</text>
</comment>
<proteinExistence type="predicted"/>
<dbReference type="EMBL" id="CAEQ01000376">
    <property type="protein sequence ID" value="CCD11604.1"/>
    <property type="molecule type" value="Genomic_DNA"/>
</dbReference>
<evidence type="ECO:0000313" key="2">
    <source>
        <dbReference type="EMBL" id="CCD11604.1"/>
    </source>
</evidence>
<evidence type="ECO:0000313" key="3">
    <source>
        <dbReference type="Proteomes" id="UP000000702"/>
    </source>
</evidence>
<dbReference type="InterPro" id="IPR006518">
    <property type="entry name" value="Trypano_RHS"/>
</dbReference>
<keyword evidence="3" id="KW-1185">Reference proteome</keyword>
<reference evidence="2 3" key="2">
    <citation type="journal article" date="2012" name="Proc. Natl. Acad. Sci. U.S.A.">
        <title>Antigenic diversity is generated by distinct evolutionary mechanisms in African trypanosome species.</title>
        <authorList>
            <person name="Jackson A.P."/>
            <person name="Berry A."/>
            <person name="Aslett M."/>
            <person name="Allison H.C."/>
            <person name="Burton P."/>
            <person name="Vavrova-Anderson J."/>
            <person name="Brown R."/>
            <person name="Browne H."/>
            <person name="Corton N."/>
            <person name="Hauser H."/>
            <person name="Gamble J."/>
            <person name="Gilderthorp R."/>
            <person name="Marcello L."/>
            <person name="McQuillan J."/>
            <person name="Otto T.D."/>
            <person name="Quail M.A."/>
            <person name="Sanders M.J."/>
            <person name="van Tonder A."/>
            <person name="Ginger M.L."/>
            <person name="Field M.C."/>
            <person name="Barry J.D."/>
            <person name="Hertz-Fowler C."/>
            <person name="Berriman M."/>
        </authorList>
    </citation>
    <scope>NUCLEOTIDE SEQUENCE [LARGE SCALE GENOMIC DNA]</scope>
    <source>
        <strain evidence="2 3">IL3000</strain>
    </source>
</reference>
<organism evidence="2 3">
    <name type="scientific">Trypanosoma congolense (strain IL3000)</name>
    <dbReference type="NCBI Taxonomy" id="1068625"/>
    <lineage>
        <taxon>Eukaryota</taxon>
        <taxon>Discoba</taxon>
        <taxon>Euglenozoa</taxon>
        <taxon>Kinetoplastea</taxon>
        <taxon>Metakinetoplastina</taxon>
        <taxon>Trypanosomatida</taxon>
        <taxon>Trypanosomatidae</taxon>
        <taxon>Trypanosoma</taxon>
        <taxon>Nannomonas</taxon>
    </lineage>
</organism>
<protein>
    <submittedName>
        <fullName evidence="2">WGS project CAEQ00000000 data, annotated contig 1022</fullName>
    </submittedName>
</protein>
<reference evidence="3" key="1">
    <citation type="submission" date="2011-07" db="EMBL/GenBank/DDBJ databases">
        <title>Divergent evolution of antigenic variation in African trypanosomes.</title>
        <authorList>
            <person name="Jackson A.P."/>
            <person name="Berry A."/>
            <person name="Allison H.C."/>
            <person name="Burton P."/>
            <person name="Anderson J."/>
            <person name="Aslett M."/>
            <person name="Brown R."/>
            <person name="Corton N."/>
            <person name="Harris D."/>
            <person name="Hauser H."/>
            <person name="Gamble J."/>
            <person name="Gilderthorp R."/>
            <person name="McQuillan J."/>
            <person name="Quail M.A."/>
            <person name="Sanders M."/>
            <person name="Van Tonder A."/>
            <person name="Ginger M.L."/>
            <person name="Donelson J.E."/>
            <person name="Field M.C."/>
            <person name="Barry J.D."/>
            <person name="Berriman M."/>
            <person name="Hertz-Fowler C."/>
        </authorList>
    </citation>
    <scope>NUCLEOTIDE SEQUENCE [LARGE SCALE GENOMIC DNA]</scope>
    <source>
        <strain evidence="3">IL3000</strain>
    </source>
</reference>